<dbReference type="RefSeq" id="WP_089882588.1">
    <property type="nucleotide sequence ID" value="NZ_FOYS01000005.1"/>
</dbReference>
<protein>
    <submittedName>
        <fullName evidence="9">Multiple sugar transport system permease protein</fullName>
    </submittedName>
</protein>
<reference evidence="10" key="1">
    <citation type="submission" date="2016-10" db="EMBL/GenBank/DDBJ databases">
        <authorList>
            <person name="Varghese N."/>
            <person name="Submissions S."/>
        </authorList>
    </citation>
    <scope>NUCLEOTIDE SEQUENCE [LARGE SCALE GENOMIC DNA]</scope>
    <source>
        <strain evidence="10">CGMCC 1.8711</strain>
    </source>
</reference>
<keyword evidence="4 7" id="KW-0812">Transmembrane</keyword>
<dbReference type="PROSITE" id="PS50928">
    <property type="entry name" value="ABC_TM1"/>
    <property type="match status" value="1"/>
</dbReference>
<evidence type="ECO:0000256" key="6">
    <source>
        <dbReference type="ARBA" id="ARBA00023136"/>
    </source>
</evidence>
<evidence type="ECO:0000256" key="4">
    <source>
        <dbReference type="ARBA" id="ARBA00022692"/>
    </source>
</evidence>
<organism evidence="9 10">
    <name type="scientific">Halogeometricum limi</name>
    <dbReference type="NCBI Taxonomy" id="555875"/>
    <lineage>
        <taxon>Archaea</taxon>
        <taxon>Methanobacteriati</taxon>
        <taxon>Methanobacteriota</taxon>
        <taxon>Stenosarchaea group</taxon>
        <taxon>Halobacteria</taxon>
        <taxon>Halobacteriales</taxon>
        <taxon>Haloferacaceae</taxon>
        <taxon>Halogeometricum</taxon>
    </lineage>
</organism>
<dbReference type="GO" id="GO:0055085">
    <property type="term" value="P:transmembrane transport"/>
    <property type="evidence" value="ECO:0007669"/>
    <property type="project" value="InterPro"/>
</dbReference>
<dbReference type="Gene3D" id="1.10.3720.10">
    <property type="entry name" value="MetI-like"/>
    <property type="match status" value="1"/>
</dbReference>
<proteinExistence type="inferred from homology"/>
<evidence type="ECO:0000313" key="10">
    <source>
        <dbReference type="Proteomes" id="UP000243250"/>
    </source>
</evidence>
<dbReference type="PANTHER" id="PTHR32243:SF18">
    <property type="entry name" value="INNER MEMBRANE ABC TRANSPORTER PERMEASE PROTEIN YCJP"/>
    <property type="match status" value="1"/>
</dbReference>
<dbReference type="CDD" id="cd06261">
    <property type="entry name" value="TM_PBP2"/>
    <property type="match status" value="1"/>
</dbReference>
<accession>A0A1I6IDJ9</accession>
<dbReference type="InterPro" id="IPR050901">
    <property type="entry name" value="BP-dep_ABC_trans_perm"/>
</dbReference>
<dbReference type="EMBL" id="FOYS01000005">
    <property type="protein sequence ID" value="SFR64763.1"/>
    <property type="molecule type" value="Genomic_DNA"/>
</dbReference>
<dbReference type="InterPro" id="IPR000515">
    <property type="entry name" value="MetI-like"/>
</dbReference>
<evidence type="ECO:0000256" key="2">
    <source>
        <dbReference type="ARBA" id="ARBA00022448"/>
    </source>
</evidence>
<evidence type="ECO:0000256" key="1">
    <source>
        <dbReference type="ARBA" id="ARBA00004651"/>
    </source>
</evidence>
<keyword evidence="5 7" id="KW-1133">Transmembrane helix</keyword>
<keyword evidence="6 7" id="KW-0472">Membrane</keyword>
<dbReference type="InterPro" id="IPR035906">
    <property type="entry name" value="MetI-like_sf"/>
</dbReference>
<feature type="domain" description="ABC transmembrane type-1" evidence="8">
    <location>
        <begin position="90"/>
        <end position="281"/>
    </location>
</feature>
<dbReference type="AlphaFoldDB" id="A0A1I6IDJ9"/>
<evidence type="ECO:0000259" key="8">
    <source>
        <dbReference type="PROSITE" id="PS50928"/>
    </source>
</evidence>
<feature type="transmembrane region" description="Helical" evidence="7">
    <location>
        <begin position="29"/>
        <end position="51"/>
    </location>
</feature>
<feature type="transmembrane region" description="Helical" evidence="7">
    <location>
        <begin position="127"/>
        <end position="150"/>
    </location>
</feature>
<feature type="transmembrane region" description="Helical" evidence="7">
    <location>
        <begin position="260"/>
        <end position="281"/>
    </location>
</feature>
<gene>
    <name evidence="9" type="ORF">SAMN04488124_3091</name>
</gene>
<dbReference type="Pfam" id="PF00528">
    <property type="entry name" value="BPD_transp_1"/>
    <property type="match status" value="1"/>
</dbReference>
<evidence type="ECO:0000256" key="5">
    <source>
        <dbReference type="ARBA" id="ARBA00022989"/>
    </source>
</evidence>
<keyword evidence="3" id="KW-1003">Cell membrane</keyword>
<dbReference type="STRING" id="555875.SAMN04488124_3091"/>
<name>A0A1I6IDJ9_9EURY</name>
<sequence length="297" mass="32351">MATETTREKNLVQRFDDWLGQETTPKRALATYAVLALYFGFLLVPVAWLVLSTLVSSDTLYSSTLVPSLTELSLANYAFVLGLGEFQGYFVNSLIVAVGTTALTLVSGTLAGYALSRFEFPGRKPMLLSFLSTQMLPRVLILIPFFLVMLDLELVDSLLGLVAAHTVLALPFTTWLLKGYFDDIPRSLDEAAKMDGCSQVDILVRIIAPLSLPGFAVAGFYSFIISWNDFLMVSILSQTAGTRTLPFGLQLFQSANQVNWGLTLTAAVITMIPVIVLFALVQKWLVEGLASGGMKGA</sequence>
<dbReference type="OrthoDB" id="11163at2157"/>
<keyword evidence="9" id="KW-0762">Sugar transport</keyword>
<keyword evidence="2 7" id="KW-0813">Transport</keyword>
<dbReference type="SUPFAM" id="SSF161098">
    <property type="entry name" value="MetI-like"/>
    <property type="match status" value="1"/>
</dbReference>
<keyword evidence="10" id="KW-1185">Reference proteome</keyword>
<evidence type="ECO:0000313" key="9">
    <source>
        <dbReference type="EMBL" id="SFR64763.1"/>
    </source>
</evidence>
<comment type="similarity">
    <text evidence="7">Belongs to the binding-protein-dependent transport system permease family.</text>
</comment>
<dbReference type="GO" id="GO:0005886">
    <property type="term" value="C:plasma membrane"/>
    <property type="evidence" value="ECO:0007669"/>
    <property type="project" value="UniProtKB-SubCell"/>
</dbReference>
<comment type="subcellular location">
    <subcellularLocation>
        <location evidence="1 7">Cell membrane</location>
        <topology evidence="1 7">Multi-pass membrane protein</topology>
    </subcellularLocation>
</comment>
<feature type="transmembrane region" description="Helical" evidence="7">
    <location>
        <begin position="89"/>
        <end position="115"/>
    </location>
</feature>
<dbReference type="PANTHER" id="PTHR32243">
    <property type="entry name" value="MALTOSE TRANSPORT SYSTEM PERMEASE-RELATED"/>
    <property type="match status" value="1"/>
</dbReference>
<feature type="transmembrane region" description="Helical" evidence="7">
    <location>
        <begin position="162"/>
        <end position="181"/>
    </location>
</feature>
<dbReference type="Proteomes" id="UP000243250">
    <property type="component" value="Unassembled WGS sequence"/>
</dbReference>
<evidence type="ECO:0000256" key="3">
    <source>
        <dbReference type="ARBA" id="ARBA00022475"/>
    </source>
</evidence>
<feature type="transmembrane region" description="Helical" evidence="7">
    <location>
        <begin position="202"/>
        <end position="224"/>
    </location>
</feature>
<evidence type="ECO:0000256" key="7">
    <source>
        <dbReference type="RuleBase" id="RU363032"/>
    </source>
</evidence>